<dbReference type="AlphaFoldDB" id="A0A843UYJ5"/>
<accession>A0A843UYJ5</accession>
<feature type="non-terminal residue" evidence="1">
    <location>
        <position position="1"/>
    </location>
</feature>
<gene>
    <name evidence="1" type="ORF">Taro_020068</name>
</gene>
<feature type="non-terminal residue" evidence="1">
    <location>
        <position position="177"/>
    </location>
</feature>
<proteinExistence type="predicted"/>
<evidence type="ECO:0000313" key="2">
    <source>
        <dbReference type="Proteomes" id="UP000652761"/>
    </source>
</evidence>
<reference evidence="1" key="1">
    <citation type="submission" date="2017-07" db="EMBL/GenBank/DDBJ databases">
        <title>Taro Niue Genome Assembly and Annotation.</title>
        <authorList>
            <person name="Atibalentja N."/>
            <person name="Keating K."/>
            <person name="Fields C.J."/>
        </authorList>
    </citation>
    <scope>NUCLEOTIDE SEQUENCE</scope>
    <source>
        <strain evidence="1">Niue_2</strain>
        <tissue evidence="1">Leaf</tissue>
    </source>
</reference>
<organism evidence="1 2">
    <name type="scientific">Colocasia esculenta</name>
    <name type="common">Wild taro</name>
    <name type="synonym">Arum esculentum</name>
    <dbReference type="NCBI Taxonomy" id="4460"/>
    <lineage>
        <taxon>Eukaryota</taxon>
        <taxon>Viridiplantae</taxon>
        <taxon>Streptophyta</taxon>
        <taxon>Embryophyta</taxon>
        <taxon>Tracheophyta</taxon>
        <taxon>Spermatophyta</taxon>
        <taxon>Magnoliopsida</taxon>
        <taxon>Liliopsida</taxon>
        <taxon>Araceae</taxon>
        <taxon>Aroideae</taxon>
        <taxon>Colocasieae</taxon>
        <taxon>Colocasia</taxon>
    </lineage>
</organism>
<dbReference type="Proteomes" id="UP000652761">
    <property type="component" value="Unassembled WGS sequence"/>
</dbReference>
<evidence type="ECO:0000313" key="1">
    <source>
        <dbReference type="EMBL" id="MQL87517.1"/>
    </source>
</evidence>
<dbReference type="EMBL" id="NMUH01000984">
    <property type="protein sequence ID" value="MQL87517.1"/>
    <property type="molecule type" value="Genomic_DNA"/>
</dbReference>
<keyword evidence="2" id="KW-1185">Reference proteome</keyword>
<sequence>WHPQEVQTFPRLSAPEARVKLPPGSAQPRRLCQALCSPPGRHPRLSASHGRPTCPPLVVQLFRVPRRPSPSSLVWGYPPVKPSGWRLRCFGGEGSPLLQTVEAVCSEPLAGDKSAGHGSQKGEDVVQEVSTMLGRDAGVELTPAVAWCRELWESSEGRTVAVPTARLPSLNPWKLRS</sequence>
<comment type="caution">
    <text evidence="1">The sequence shown here is derived from an EMBL/GenBank/DDBJ whole genome shotgun (WGS) entry which is preliminary data.</text>
</comment>
<protein>
    <submittedName>
        <fullName evidence="1">Uncharacterized protein</fullName>
    </submittedName>
</protein>
<name>A0A843UYJ5_COLES</name>